<dbReference type="Gene3D" id="1.10.10.60">
    <property type="entry name" value="Homeodomain-like"/>
    <property type="match status" value="1"/>
</dbReference>
<dbReference type="GO" id="GO:0032196">
    <property type="term" value="P:transposition"/>
    <property type="evidence" value="ECO:0007669"/>
    <property type="project" value="UniProtKB-KW"/>
</dbReference>
<keyword evidence="3" id="KW-0238">DNA-binding</keyword>
<dbReference type="Pfam" id="PF02796">
    <property type="entry name" value="HTH_7"/>
    <property type="match status" value="1"/>
</dbReference>
<keyword evidence="7" id="KW-1185">Reference proteome</keyword>
<gene>
    <name evidence="6" type="ORF">DCMF_05275</name>
</gene>
<dbReference type="AlphaFoldDB" id="A0A3G1KPA3"/>
<organism evidence="6 7">
    <name type="scientific">Formimonas warabiya</name>
    <dbReference type="NCBI Taxonomy" id="1761012"/>
    <lineage>
        <taxon>Bacteria</taxon>
        <taxon>Bacillati</taxon>
        <taxon>Bacillota</taxon>
        <taxon>Clostridia</taxon>
        <taxon>Eubacteriales</taxon>
        <taxon>Peptococcaceae</taxon>
        <taxon>Candidatus Formimonas</taxon>
    </lineage>
</organism>
<evidence type="ECO:0000313" key="7">
    <source>
        <dbReference type="Proteomes" id="UP000323521"/>
    </source>
</evidence>
<feature type="domain" description="HTH IS21-type" evidence="5">
    <location>
        <begin position="1"/>
        <end position="59"/>
    </location>
</feature>
<dbReference type="GO" id="GO:0000150">
    <property type="term" value="F:DNA strand exchange activity"/>
    <property type="evidence" value="ECO:0007669"/>
    <property type="project" value="InterPro"/>
</dbReference>
<accession>A0A3G1KPA3</accession>
<dbReference type="InterPro" id="IPR006120">
    <property type="entry name" value="Resolvase_HTH_dom"/>
</dbReference>
<dbReference type="SUPFAM" id="SSF46689">
    <property type="entry name" value="Homeodomain-like"/>
    <property type="match status" value="1"/>
</dbReference>
<dbReference type="PANTHER" id="PTHR35004:SF6">
    <property type="entry name" value="TRANSPOSASE"/>
    <property type="match status" value="1"/>
</dbReference>
<dbReference type="PROSITE" id="PS50531">
    <property type="entry name" value="HTH_IS21"/>
    <property type="match status" value="1"/>
</dbReference>
<dbReference type="NCBIfam" id="NF033546">
    <property type="entry name" value="transpos_IS21"/>
    <property type="match status" value="1"/>
</dbReference>
<dbReference type="InterPro" id="IPR017894">
    <property type="entry name" value="HTH_IS21_transposase_type"/>
</dbReference>
<name>A0A3G1KPA3_FORW1</name>
<evidence type="ECO:0000256" key="4">
    <source>
        <dbReference type="ARBA" id="ARBA00023172"/>
    </source>
</evidence>
<evidence type="ECO:0000256" key="3">
    <source>
        <dbReference type="ARBA" id="ARBA00023125"/>
    </source>
</evidence>
<evidence type="ECO:0000256" key="2">
    <source>
        <dbReference type="ARBA" id="ARBA00022578"/>
    </source>
</evidence>
<evidence type="ECO:0000256" key="1">
    <source>
        <dbReference type="ARBA" id="ARBA00009277"/>
    </source>
</evidence>
<dbReference type="GO" id="GO:0003677">
    <property type="term" value="F:DNA binding"/>
    <property type="evidence" value="ECO:0007669"/>
    <property type="project" value="UniProtKB-KW"/>
</dbReference>
<proteinExistence type="inferred from homology"/>
<evidence type="ECO:0000313" key="6">
    <source>
        <dbReference type="EMBL" id="ATW24278.1"/>
    </source>
</evidence>
<dbReference type="InterPro" id="IPR009057">
    <property type="entry name" value="Homeodomain-like_sf"/>
</dbReference>
<dbReference type="PANTHER" id="PTHR35004">
    <property type="entry name" value="TRANSPOSASE RV3428C-RELATED"/>
    <property type="match status" value="1"/>
</dbReference>
<reference evidence="6 7" key="1">
    <citation type="submission" date="2016-10" db="EMBL/GenBank/DDBJ databases">
        <title>Complete Genome Sequence of Peptococcaceae strain DCMF.</title>
        <authorList>
            <person name="Edwards R.J."/>
            <person name="Holland S.I."/>
            <person name="Deshpande N.P."/>
            <person name="Wong Y.K."/>
            <person name="Ertan H."/>
            <person name="Manefield M."/>
            <person name="Russell T.L."/>
            <person name="Lee M.J."/>
        </authorList>
    </citation>
    <scope>NUCLEOTIDE SEQUENCE [LARGE SCALE GENOMIC DNA]</scope>
    <source>
        <strain evidence="6 7">DCMF</strain>
    </source>
</reference>
<evidence type="ECO:0000259" key="5">
    <source>
        <dbReference type="PROSITE" id="PS50531"/>
    </source>
</evidence>
<dbReference type="RefSeq" id="WP_214659111.1">
    <property type="nucleotide sequence ID" value="NZ_CP017634.1"/>
</dbReference>
<sequence>MIKELYNKGVTVTEISERMNCSRTTVYKYLNSNDLPVSQERAKRPSKLDPYKPYILKRIFDDGVTNCMVLIDEIREMGYTGGRTILADFVQPYRESPGKQAPIRFETPPGEQAQVDWIHLGRHWIDGKKRQLYGFLMTLSYSRMHYLEITQTMDLKTLLRCHMNGFRYFNGIPKTQVYDYAAEMIIGDAYSKAA</sequence>
<comment type="similarity">
    <text evidence="1">Belongs to the transposase IS21/IS408/IS1162 family.</text>
</comment>
<dbReference type="EMBL" id="CP017634">
    <property type="protein sequence ID" value="ATW24278.1"/>
    <property type="molecule type" value="Genomic_DNA"/>
</dbReference>
<keyword evidence="2" id="KW-0815">Transposition</keyword>
<dbReference type="KEGG" id="fwa:DCMF_05275"/>
<keyword evidence="4" id="KW-0233">DNA recombination</keyword>
<dbReference type="Proteomes" id="UP000323521">
    <property type="component" value="Chromosome"/>
</dbReference>
<protein>
    <recommendedName>
        <fullName evidence="5">HTH IS21-type domain-containing protein</fullName>
    </recommendedName>
</protein>